<dbReference type="InterPro" id="IPR048381">
    <property type="entry name" value="GDH_C"/>
</dbReference>
<protein>
    <submittedName>
        <fullName evidence="7">Uncharacterized protein</fullName>
    </submittedName>
</protein>
<dbReference type="Pfam" id="PF21076">
    <property type="entry name" value="GDH_ACT2"/>
    <property type="match status" value="1"/>
</dbReference>
<evidence type="ECO:0000256" key="1">
    <source>
        <dbReference type="ARBA" id="ARBA00023002"/>
    </source>
</evidence>
<dbReference type="Pfam" id="PF21078">
    <property type="entry name" value="GDH_HM3"/>
    <property type="match status" value="1"/>
</dbReference>
<dbReference type="GO" id="GO:0004352">
    <property type="term" value="F:glutamate dehydrogenase (NAD+) activity"/>
    <property type="evidence" value="ECO:0007669"/>
    <property type="project" value="InterPro"/>
</dbReference>
<dbReference type="SUPFAM" id="SSF53223">
    <property type="entry name" value="Aminoacid dehydrogenase-like, N-terminal domain"/>
    <property type="match status" value="1"/>
</dbReference>
<feature type="domain" description="NAD-glutamate dehydrogenase N-terminal ACT1" evidence="4">
    <location>
        <begin position="37"/>
        <end position="179"/>
    </location>
</feature>
<evidence type="ECO:0000259" key="6">
    <source>
        <dbReference type="Pfam" id="PF21077"/>
    </source>
</evidence>
<evidence type="ECO:0000259" key="2">
    <source>
        <dbReference type="Pfam" id="PF05088"/>
    </source>
</evidence>
<dbReference type="Proteomes" id="UP000242502">
    <property type="component" value="Unassembled WGS sequence"/>
</dbReference>
<dbReference type="Pfam" id="PF21075">
    <property type="entry name" value="GDH_ACT1"/>
    <property type="match status" value="1"/>
</dbReference>
<dbReference type="STRING" id="62101.AB835_10780"/>
<feature type="domain" description="NAD-glutamate dehydrogenase ACT3" evidence="6">
    <location>
        <begin position="547"/>
        <end position="626"/>
    </location>
</feature>
<evidence type="ECO:0000313" key="8">
    <source>
        <dbReference type="Proteomes" id="UP000242502"/>
    </source>
</evidence>
<dbReference type="GO" id="GO:0004069">
    <property type="term" value="F:L-aspartate:2-oxoglutarate aminotransferase activity"/>
    <property type="evidence" value="ECO:0007669"/>
    <property type="project" value="InterPro"/>
</dbReference>
<dbReference type="InterPro" id="IPR049064">
    <property type="entry name" value="NAD_Glu_DH_ACT3"/>
</dbReference>
<dbReference type="PANTHER" id="PTHR43403:SF1">
    <property type="entry name" value="NAD-SPECIFIC GLUTAMATE DEHYDROGENASE"/>
    <property type="match status" value="1"/>
</dbReference>
<name>A0A1D2QNB6_9GAMM</name>
<feature type="domain" description="NAD-glutamate dehydrogenase ACT2" evidence="5">
    <location>
        <begin position="402"/>
        <end position="491"/>
    </location>
</feature>
<dbReference type="InterPro" id="IPR036291">
    <property type="entry name" value="NAD(P)-bd_dom_sf"/>
</dbReference>
<dbReference type="PIRSF" id="PIRSF036761">
    <property type="entry name" value="GDH_Mll4104"/>
    <property type="match status" value="1"/>
</dbReference>
<feature type="domain" description="NAD-glutamate dehydrogenase catalytic" evidence="2">
    <location>
        <begin position="726"/>
        <end position="1219"/>
    </location>
</feature>
<dbReference type="EMBL" id="MDLC01000040">
    <property type="protein sequence ID" value="ODS23081.1"/>
    <property type="molecule type" value="Genomic_DNA"/>
</dbReference>
<dbReference type="GO" id="GO:0006538">
    <property type="term" value="P:L-glutamate catabolic process"/>
    <property type="evidence" value="ECO:0007669"/>
    <property type="project" value="InterPro"/>
</dbReference>
<feature type="domain" description="NAD-specific glutamate dehydrogenase C-terminal" evidence="3">
    <location>
        <begin position="1265"/>
        <end position="1601"/>
    </location>
</feature>
<dbReference type="PANTHER" id="PTHR43403">
    <property type="entry name" value="NAD-SPECIFIC GLUTAMATE DEHYDROGENASE"/>
    <property type="match status" value="1"/>
</dbReference>
<keyword evidence="1" id="KW-0560">Oxidoreductase</keyword>
<evidence type="ECO:0000259" key="5">
    <source>
        <dbReference type="Pfam" id="PF21076"/>
    </source>
</evidence>
<dbReference type="SUPFAM" id="SSF51735">
    <property type="entry name" value="NAD(P)-binding Rossmann-fold domains"/>
    <property type="match status" value="1"/>
</dbReference>
<dbReference type="InterPro" id="IPR007780">
    <property type="entry name" value="NAD_Glu_DH_bac"/>
</dbReference>
<evidence type="ECO:0000259" key="4">
    <source>
        <dbReference type="Pfam" id="PF21075"/>
    </source>
</evidence>
<dbReference type="InterPro" id="IPR049056">
    <property type="entry name" value="NAD_Glu_DH_HM3"/>
</dbReference>
<dbReference type="InterPro" id="IPR024727">
    <property type="entry name" value="NAD_Glu_DH_N_ACT1"/>
</dbReference>
<sequence>MDMSLVITNNKTAFAKQLALTIAATMAPKASERLSEFAGLFFDHFPIDELAKRDIHDVVGMLKSCYSFLEVYKQKRPKVRIFNPTMKKEGWTSNNTIVTVHYNDIPFMIDSVRMAIINSGITIKSVNNLVLSNIRDSQGHLVNLSKVDYNDKKTSREMLIYLEIDYHHKLEDIKAITASIRKTMADVNLVNRHYRKIVDELQHVRDHIGYSRSHHTRKEIYETNQFIAWLIANNFTFLGYAFYEFKGHKKQPALARSYGLLSKEEDISRYFPADEDKLKVSTDPLLTFKKAPIRSTIHRRAYPDHITIQDYDAEGHFIGVHHIVGLYTSQVYRASVDNIPVLRQKIEEIYKSTHLSQQSHIGKVLRQVLETFPRDELFQSGVKKLGHTLLGITQINERSIIRLFMRKSSDNRFVSAMVYIPRDKFSTSLREKIIAHLSEAVGAESSDFYSYYSESILSRTYVIFRLAPGVEKKWSESALEHKVKELASSWTDSLDSSIYELHGEECGKEMVKSYCGAFPRAYQDHFSVQQAVNHIAIIQTLSPENPIALRFSYSIETDNTVIHFKVFSYGAALPLSDVIPVLERMNLKVIGEHPYHIRLNRNVTGQGKESVWLHDFLLHSQLDKSVCLSEIKCLFEEAFMNIWQGNAENDFFNGLILTSQINWREVAVLRAYAAYMKQTAFPFSKKAIVKTLMAYPRISQQLIELFVQRFDPSHSTNRTFQLEHKLEQALESISSLNDDRILRHYLRLIQGTLRTNYFQQVEGKPKTYFSFKFMPGNIPDIPEPRPMFEIFVYSPRVEGVHLRGGKVARGGLRWSDRQEDFRTEVLGLVKAQNVKNAVIVPNGAKGGFVAKKARMEQGRDAFMKEGISCYKTFISALLDITDNLSNGQVIAPSNVVRHDDDDPYLVVAADKGTATFSDIANEISLKYGHWLGDAFASGGSQGYDHKGMGITAKGAWVSVQRHFKEMGTNVQKEDFSVIGIGDMAGDVFGNGMLMSKHIGLTAAFNHLHIFIDPNPNAAASYKERERLFNTPGATWEDYNKKLLSKGGGVFSRNAKSISISPEMQERFDIRTSQMTPTDLINALLKAPVDLIWNGGIGTYIKSQSESHSAIGDKANDNLRVNGNELRCKVFGEGGNLGMSQLGRIEYCMQGGRCNTDFIDNAAGVDCSDHEVNIKILLSEVIANGRLTEKQRNRLLASMTDTVSQMVLENNYNQTQAISFAEKESLSRVNEYRRLINTLETSGRLNRALEFIPSDEEIVDRVAEHHALTRPELAVLNCYVKAELKESLAVDDIADNNYLSVWVEKAFPPQLLRKYQRNIHNHILRKEIIATQLANDMVDNMGMTFCHRMIESTGEKAPAVAMAYVVARDVFQFDEFKSKVEALDFKVHAKDQLKLLSLMMRRVRRGTRWFLRNHHNGMDLQKTVDIFKTKVAESIQETPAVLNSHERATWQEKCAYFEGMGLDHDWSMMMSMPGHLFSGLGIAEAGLQSKKSIQAAVVMHHLLGDKLGFYWFAHAVTDVKVENFWQAMARESFIDDIDKVLRVMTIGLLRLAGKKYQYEEVMQLWMQDYPVVVSRWRDIAHDLQTNQVPDFAMFSVAMRELAELADICQNCKKLSCD</sequence>
<dbReference type="Pfam" id="PF21077">
    <property type="entry name" value="GDH_ACT3"/>
    <property type="match status" value="1"/>
</dbReference>
<dbReference type="Pfam" id="PF21073">
    <property type="entry name" value="GDH_HM1"/>
    <property type="match status" value="1"/>
</dbReference>
<reference evidence="7 8" key="1">
    <citation type="journal article" date="2016" name="Appl. Environ. Microbiol.">
        <title>Lack of Overt Genome Reduction in the Bryostatin-Producing Bryozoan Symbiont "Candidatus Endobugula sertula".</title>
        <authorList>
            <person name="Miller I.J."/>
            <person name="Vanee N."/>
            <person name="Fong S.S."/>
            <person name="Lim-Fong G.E."/>
            <person name="Kwan J.C."/>
        </authorList>
    </citation>
    <scope>NUCLEOTIDE SEQUENCE [LARGE SCALE GENOMIC DNA]</scope>
    <source>
        <strain evidence="7">AB1-4</strain>
    </source>
</reference>
<gene>
    <name evidence="7" type="ORF">AB835_10780</name>
</gene>
<dbReference type="Pfam" id="PF05088">
    <property type="entry name" value="Bac_GDH_CD"/>
    <property type="match status" value="1"/>
</dbReference>
<dbReference type="InterPro" id="IPR049059">
    <property type="entry name" value="NAD_Glu_DH_HM1"/>
</dbReference>
<dbReference type="InterPro" id="IPR028971">
    <property type="entry name" value="NAD-GDH_cat"/>
</dbReference>
<comment type="caution">
    <text evidence="7">The sequence shown here is derived from an EMBL/GenBank/DDBJ whole genome shotgun (WGS) entry which is preliminary data.</text>
</comment>
<proteinExistence type="predicted"/>
<organism evidence="7 8">
    <name type="scientific">Candidatus Endobugula sertula</name>
    <name type="common">Bugula neritina bacterial symbiont</name>
    <dbReference type="NCBI Taxonomy" id="62101"/>
    <lineage>
        <taxon>Bacteria</taxon>
        <taxon>Pseudomonadati</taxon>
        <taxon>Pseudomonadota</taxon>
        <taxon>Gammaproteobacteria</taxon>
        <taxon>Cellvibrionales</taxon>
        <taxon>Cellvibrionaceae</taxon>
        <taxon>Candidatus Endobugula</taxon>
    </lineage>
</organism>
<dbReference type="InterPro" id="IPR049062">
    <property type="entry name" value="NAD_Glu_DH_ACT2"/>
</dbReference>
<evidence type="ECO:0000259" key="3">
    <source>
        <dbReference type="Pfam" id="PF21074"/>
    </source>
</evidence>
<dbReference type="Pfam" id="PF21074">
    <property type="entry name" value="GDH_C"/>
    <property type="match status" value="1"/>
</dbReference>
<accession>A0A1D2QNB6</accession>
<dbReference type="InterPro" id="IPR049058">
    <property type="entry name" value="NAD_Glu_DH_HM2"/>
</dbReference>
<dbReference type="Pfam" id="PF21079">
    <property type="entry name" value="GDH_HM2"/>
    <property type="match status" value="1"/>
</dbReference>
<dbReference type="InterPro" id="IPR046346">
    <property type="entry name" value="Aminoacid_DH-like_N_sf"/>
</dbReference>
<evidence type="ECO:0000313" key="7">
    <source>
        <dbReference type="EMBL" id="ODS23081.1"/>
    </source>
</evidence>